<evidence type="ECO:0000256" key="3">
    <source>
        <dbReference type="ARBA" id="ARBA00023125"/>
    </source>
</evidence>
<accession>A0A1Y3UIJ1</accession>
<dbReference type="InterPro" id="IPR036162">
    <property type="entry name" value="Resolvase-like_N_sf"/>
</dbReference>
<proteinExistence type="inferred from homology"/>
<evidence type="ECO:0000256" key="6">
    <source>
        <dbReference type="PROSITE-ProRule" id="PRU10137"/>
    </source>
</evidence>
<dbReference type="GO" id="GO:0000150">
    <property type="term" value="F:DNA strand exchange activity"/>
    <property type="evidence" value="ECO:0007669"/>
    <property type="project" value="InterPro"/>
</dbReference>
<evidence type="ECO:0000256" key="2">
    <source>
        <dbReference type="ARBA" id="ARBA00022908"/>
    </source>
</evidence>
<dbReference type="AlphaFoldDB" id="A0A1Y3UIJ1"/>
<keyword evidence="4" id="KW-0233">DNA recombination</keyword>
<dbReference type="RefSeq" id="WP_086118215.1">
    <property type="nucleotide sequence ID" value="NZ_MIMH01000075.1"/>
</dbReference>
<dbReference type="InterPro" id="IPR006118">
    <property type="entry name" value="Recombinase_CS"/>
</dbReference>
<dbReference type="CDD" id="cd03768">
    <property type="entry name" value="SR_ResInv"/>
    <property type="match status" value="1"/>
</dbReference>
<dbReference type="PANTHER" id="PTHR30461:SF26">
    <property type="entry name" value="RESOLVASE HOMOLOG YNEB"/>
    <property type="match status" value="1"/>
</dbReference>
<dbReference type="PANTHER" id="PTHR30461">
    <property type="entry name" value="DNA-INVERTASE FROM LAMBDOID PROPHAGE"/>
    <property type="match status" value="1"/>
</dbReference>
<dbReference type="Proteomes" id="UP000195868">
    <property type="component" value="Unassembled WGS sequence"/>
</dbReference>
<evidence type="ECO:0000313" key="8">
    <source>
        <dbReference type="EMBL" id="OUN45190.1"/>
    </source>
</evidence>
<gene>
    <name evidence="8" type="ORF">B5G22_08960</name>
</gene>
<reference evidence="9" key="1">
    <citation type="submission" date="2017-04" db="EMBL/GenBank/DDBJ databases">
        <title>Function of individual gut microbiota members based on whole genome sequencing of pure cultures obtained from chicken caecum.</title>
        <authorList>
            <person name="Medvecky M."/>
            <person name="Cejkova D."/>
            <person name="Polansky O."/>
            <person name="Karasova D."/>
            <person name="Kubasova T."/>
            <person name="Cizek A."/>
            <person name="Rychlik I."/>
        </authorList>
    </citation>
    <scope>NUCLEOTIDE SEQUENCE [LARGE SCALE GENOMIC DNA]</scope>
    <source>
        <strain evidence="9">An71</strain>
    </source>
</reference>
<keyword evidence="2" id="KW-0229">DNA integration</keyword>
<dbReference type="PROSITE" id="PS51736">
    <property type="entry name" value="RECOMBINASES_3"/>
    <property type="match status" value="1"/>
</dbReference>
<evidence type="ECO:0000259" key="7">
    <source>
        <dbReference type="PROSITE" id="PS51736"/>
    </source>
</evidence>
<evidence type="ECO:0000256" key="4">
    <source>
        <dbReference type="ARBA" id="ARBA00023172"/>
    </source>
</evidence>
<dbReference type="EMBL" id="NFHN01000041">
    <property type="protein sequence ID" value="OUN45190.1"/>
    <property type="molecule type" value="Genomic_DNA"/>
</dbReference>
<sequence>MTDFGYARVSTKGQTLDDQINQLQEVGLAKDKIFAEKFTGTTTRRPKFEQLIKIVKPGDTIIVTKLDRLARNTREALNVLDPLMDDGVKFNVLNIGLLDNSTVGKLVKTILLAVAEMERNLIVERTQEGRKWAKAHKPNYKEGRPKRRITPHYHAAYIYLKTHSYKNTSQAFNISVSTLQRIKHQIEN</sequence>
<protein>
    <submittedName>
        <fullName evidence="8">DNA invertase Pin</fullName>
    </submittedName>
</protein>
<dbReference type="Gene3D" id="3.40.50.1390">
    <property type="entry name" value="Resolvase, N-terminal catalytic domain"/>
    <property type="match status" value="1"/>
</dbReference>
<dbReference type="InterPro" id="IPR050639">
    <property type="entry name" value="SSR_resolvase"/>
</dbReference>
<evidence type="ECO:0000313" key="9">
    <source>
        <dbReference type="Proteomes" id="UP000195868"/>
    </source>
</evidence>
<feature type="domain" description="Resolvase/invertase-type recombinase catalytic" evidence="7">
    <location>
        <begin position="2"/>
        <end position="137"/>
    </location>
</feature>
<organism evidence="8 9">
    <name type="scientific">Limosilactobacillus reuteri</name>
    <name type="common">Lactobacillus reuteri</name>
    <dbReference type="NCBI Taxonomy" id="1598"/>
    <lineage>
        <taxon>Bacteria</taxon>
        <taxon>Bacillati</taxon>
        <taxon>Bacillota</taxon>
        <taxon>Bacilli</taxon>
        <taxon>Lactobacillales</taxon>
        <taxon>Lactobacillaceae</taxon>
        <taxon>Limosilactobacillus</taxon>
    </lineage>
</organism>
<evidence type="ECO:0000256" key="5">
    <source>
        <dbReference type="PIRSR" id="PIRSR606118-50"/>
    </source>
</evidence>
<comment type="similarity">
    <text evidence="1">Belongs to the site-specific recombinase resolvase family.</text>
</comment>
<dbReference type="InterPro" id="IPR006119">
    <property type="entry name" value="Resolv_N"/>
</dbReference>
<evidence type="ECO:0000256" key="1">
    <source>
        <dbReference type="ARBA" id="ARBA00009913"/>
    </source>
</evidence>
<dbReference type="Pfam" id="PF00239">
    <property type="entry name" value="Resolvase"/>
    <property type="match status" value="1"/>
</dbReference>
<dbReference type="SUPFAM" id="SSF53041">
    <property type="entry name" value="Resolvase-like"/>
    <property type="match status" value="1"/>
</dbReference>
<dbReference type="SMART" id="SM00857">
    <property type="entry name" value="Resolvase"/>
    <property type="match status" value="1"/>
</dbReference>
<dbReference type="PROSITE" id="PS00397">
    <property type="entry name" value="RECOMBINASES_1"/>
    <property type="match status" value="1"/>
</dbReference>
<dbReference type="GO" id="GO:0015074">
    <property type="term" value="P:DNA integration"/>
    <property type="evidence" value="ECO:0007669"/>
    <property type="project" value="UniProtKB-KW"/>
</dbReference>
<name>A0A1Y3UIJ1_LIMRT</name>
<comment type="caution">
    <text evidence="8">The sequence shown here is derived from an EMBL/GenBank/DDBJ whole genome shotgun (WGS) entry which is preliminary data.</text>
</comment>
<dbReference type="PROSITE" id="PS00398">
    <property type="entry name" value="RECOMBINASES_2"/>
    <property type="match status" value="1"/>
</dbReference>
<dbReference type="GO" id="GO:0003677">
    <property type="term" value="F:DNA binding"/>
    <property type="evidence" value="ECO:0007669"/>
    <property type="project" value="UniProtKB-KW"/>
</dbReference>
<keyword evidence="3" id="KW-0238">DNA-binding</keyword>
<feature type="active site" description="O-(5'-phospho-DNA)-serine intermediate" evidence="5 6">
    <location>
        <position position="10"/>
    </location>
</feature>